<evidence type="ECO:0000256" key="1">
    <source>
        <dbReference type="SAM" id="MobiDB-lite"/>
    </source>
</evidence>
<feature type="compositionally biased region" description="Polar residues" evidence="1">
    <location>
        <begin position="11"/>
        <end position="21"/>
    </location>
</feature>
<dbReference type="AlphaFoldDB" id="A0A9P0VYP6"/>
<evidence type="ECO:0000313" key="2">
    <source>
        <dbReference type="EMBL" id="CAH2353996.1"/>
    </source>
</evidence>
<feature type="region of interest" description="Disordered" evidence="1">
    <location>
        <begin position="1"/>
        <end position="21"/>
    </location>
</feature>
<dbReference type="Proteomes" id="UP000837801">
    <property type="component" value="Unassembled WGS sequence"/>
</dbReference>
<comment type="caution">
    <text evidence="2">The sequence shown here is derived from an EMBL/GenBank/DDBJ whole genome shotgun (WGS) entry which is preliminary data.</text>
</comment>
<evidence type="ECO:0000313" key="3">
    <source>
        <dbReference type="Proteomes" id="UP000837801"/>
    </source>
</evidence>
<organism evidence="2 3">
    <name type="scientific">[Candida] railenensis</name>
    <dbReference type="NCBI Taxonomy" id="45579"/>
    <lineage>
        <taxon>Eukaryota</taxon>
        <taxon>Fungi</taxon>
        <taxon>Dikarya</taxon>
        <taxon>Ascomycota</taxon>
        <taxon>Saccharomycotina</taxon>
        <taxon>Pichiomycetes</taxon>
        <taxon>Debaryomycetaceae</taxon>
        <taxon>Kurtzmaniella</taxon>
    </lineage>
</organism>
<dbReference type="EMBL" id="CAKXYY010000013">
    <property type="protein sequence ID" value="CAH2353996.1"/>
    <property type="molecule type" value="Genomic_DNA"/>
</dbReference>
<protein>
    <submittedName>
        <fullName evidence="2">Uncharacterized protein</fullName>
    </submittedName>
</protein>
<name>A0A9P0VYP6_9ASCO</name>
<proteinExistence type="predicted"/>
<sequence length="117" mass="13342">MIHVRKKRNATSKNNSHSAEMNSEALKSLVCIENAINYRTEIHQRKPQLMGTCLIRIQLHICIISVISANMPNVKSNHNGGNHCVVEFSRPTSFLIFRNMSLNSSQRSPVYECIRYA</sequence>
<gene>
    <name evidence="2" type="ORF">CLIB1423_13S03620</name>
</gene>
<accession>A0A9P0VYP6</accession>
<keyword evidence="3" id="KW-1185">Reference proteome</keyword>
<feature type="compositionally biased region" description="Basic residues" evidence="1">
    <location>
        <begin position="1"/>
        <end position="10"/>
    </location>
</feature>
<reference evidence="2" key="1">
    <citation type="submission" date="2022-03" db="EMBL/GenBank/DDBJ databases">
        <authorList>
            <person name="Legras J.-L."/>
            <person name="Devillers H."/>
            <person name="Grondin C."/>
        </authorList>
    </citation>
    <scope>NUCLEOTIDE SEQUENCE</scope>
    <source>
        <strain evidence="2">CLIB 1423</strain>
    </source>
</reference>